<feature type="compositionally biased region" description="Polar residues" evidence="1">
    <location>
        <begin position="292"/>
        <end position="321"/>
    </location>
</feature>
<feature type="compositionally biased region" description="Polar residues" evidence="1">
    <location>
        <begin position="328"/>
        <end position="345"/>
    </location>
</feature>
<organism evidence="3 4">
    <name type="scientific">Limulus polyphemus</name>
    <name type="common">Atlantic horseshoe crab</name>
    <dbReference type="NCBI Taxonomy" id="6850"/>
    <lineage>
        <taxon>Eukaryota</taxon>
        <taxon>Metazoa</taxon>
        <taxon>Ecdysozoa</taxon>
        <taxon>Arthropoda</taxon>
        <taxon>Chelicerata</taxon>
        <taxon>Merostomata</taxon>
        <taxon>Xiphosura</taxon>
        <taxon>Limulidae</taxon>
        <taxon>Limulus</taxon>
    </lineage>
</organism>
<keyword evidence="2" id="KW-0472">Membrane</keyword>
<evidence type="ECO:0000313" key="4">
    <source>
        <dbReference type="RefSeq" id="XP_022256517.1"/>
    </source>
</evidence>
<gene>
    <name evidence="4" type="primary">LOC111089065</name>
</gene>
<keyword evidence="2" id="KW-0812">Transmembrane</keyword>
<feature type="compositionally biased region" description="Polar residues" evidence="1">
    <location>
        <begin position="413"/>
        <end position="423"/>
    </location>
</feature>
<keyword evidence="3" id="KW-1185">Reference proteome</keyword>
<evidence type="ECO:0000256" key="1">
    <source>
        <dbReference type="SAM" id="MobiDB-lite"/>
    </source>
</evidence>
<dbReference type="GeneID" id="111089065"/>
<dbReference type="Proteomes" id="UP000694941">
    <property type="component" value="Unplaced"/>
</dbReference>
<feature type="compositionally biased region" description="Pro residues" evidence="1">
    <location>
        <begin position="369"/>
        <end position="380"/>
    </location>
</feature>
<feature type="region of interest" description="Disordered" evidence="1">
    <location>
        <begin position="288"/>
        <end position="446"/>
    </location>
</feature>
<protein>
    <submittedName>
        <fullName evidence="4">Uncharacterized protein LOC111089065</fullName>
    </submittedName>
</protein>
<feature type="transmembrane region" description="Helical" evidence="2">
    <location>
        <begin position="12"/>
        <end position="34"/>
    </location>
</feature>
<feature type="transmembrane region" description="Helical" evidence="2">
    <location>
        <begin position="67"/>
        <end position="89"/>
    </location>
</feature>
<proteinExistence type="predicted"/>
<evidence type="ECO:0000256" key="2">
    <source>
        <dbReference type="SAM" id="Phobius"/>
    </source>
</evidence>
<feature type="compositionally biased region" description="Polar residues" evidence="1">
    <location>
        <begin position="387"/>
        <end position="397"/>
    </location>
</feature>
<reference evidence="4" key="1">
    <citation type="submission" date="2025-08" db="UniProtKB">
        <authorList>
            <consortium name="RefSeq"/>
        </authorList>
    </citation>
    <scope>IDENTIFICATION</scope>
    <source>
        <tissue evidence="4">Muscle</tissue>
    </source>
</reference>
<name>A0ABM1TKW1_LIMPO</name>
<accession>A0ABM1TKW1</accession>
<sequence length="527" mass="57240">MTRYSELVSIIVYSVSLLPFISSYYSFLCFVNLVSLEKATSDGRVTSTPVQEDPVDKAKKANWKARILIALGLILPIVAGVIGVVAWAVNAETVMGRSRVNTSFMPNQIDSGTGGRKQSHSLSFLENRVDRGFGTNHVLSRPMSKFPVVTMRSGITRDFSKNDAISSSSGQSKKNNDDVFFVQYVPNDKKKYDPMMEKEMSVESSIDNRDSSTKLAINKNTDISDLLTKFIEKSKDNGKNSRHSLVFSPSTIKSTKKIAKSSFSQLANNPNYRVQFDEDLDYINPLDGLQLSDDTTLKSYSTRSENSGKSSSQTLGPNRSGEQPLVPNKQSTIQNDGGYSGGSPQNYGGYAPSAPPPSSSYPSNNYGQHPPPSDYPPSSYPAPVESYPSNNYEQQPPASDYPRSSYPAPVESYPSNNYEQRPTASDYPPPSPPKIDYKNDGSYDNDYQESSYVQGYDDHVPSKGLSLHIGGGGGHGLINPISSLSSLLLPSLGKPKVNLNGRVVLGVVLDKGIGLGGNKGLHGGYIG</sequence>
<evidence type="ECO:0000313" key="3">
    <source>
        <dbReference type="Proteomes" id="UP000694941"/>
    </source>
</evidence>
<keyword evidence="2" id="KW-1133">Transmembrane helix</keyword>
<dbReference type="RefSeq" id="XP_022256517.1">
    <property type="nucleotide sequence ID" value="XM_022400809.1"/>
</dbReference>